<dbReference type="InterPro" id="IPR007065">
    <property type="entry name" value="HPP"/>
</dbReference>
<dbReference type="PANTHER" id="PTHR33741:SF5">
    <property type="entry name" value="TRANSMEMBRANE PROTEIN DDB_G0269096-RELATED"/>
    <property type="match status" value="1"/>
</dbReference>
<feature type="transmembrane region" description="Helical" evidence="1">
    <location>
        <begin position="153"/>
        <end position="172"/>
    </location>
</feature>
<reference evidence="3 4" key="1">
    <citation type="submission" date="2012-11" db="EMBL/GenBank/DDBJ databases">
        <title>Whole genome sequence of Acidocella aminolytica 101 = DSM 11237.</title>
        <authorList>
            <person name="Azuma Y."/>
            <person name="Higashiura N."/>
            <person name="Hirakawa H."/>
            <person name="Matsushita K."/>
        </authorList>
    </citation>
    <scope>NUCLEOTIDE SEQUENCE [LARGE SCALE GENOMIC DNA]</scope>
    <source>
        <strain evidence="4">101 / DSM 11237</strain>
    </source>
</reference>
<comment type="caution">
    <text evidence="3">The sequence shown here is derived from an EMBL/GenBank/DDBJ whole genome shotgun (WGS) entry which is preliminary data.</text>
</comment>
<accession>A0A0D6PKM7</accession>
<proteinExistence type="predicted"/>
<dbReference type="Proteomes" id="UP000032668">
    <property type="component" value="Unassembled WGS sequence"/>
</dbReference>
<name>A0A0D6PKM7_9PROT</name>
<organism evidence="3 4">
    <name type="scientific">Acidocella aminolytica 101 = DSM 11237</name>
    <dbReference type="NCBI Taxonomy" id="1120923"/>
    <lineage>
        <taxon>Bacteria</taxon>
        <taxon>Pseudomonadati</taxon>
        <taxon>Pseudomonadota</taxon>
        <taxon>Alphaproteobacteria</taxon>
        <taxon>Acetobacterales</taxon>
        <taxon>Acidocellaceae</taxon>
        <taxon>Acidocella</taxon>
    </lineage>
</organism>
<keyword evidence="1" id="KW-1133">Transmembrane helix</keyword>
<dbReference type="STRING" id="1120923.SAMN02746095_03813"/>
<keyword evidence="1" id="KW-0472">Membrane</keyword>
<sequence>MFDLMSILLRLTSVWQRFLPQTPATSHGEKMRASLGALLGIGLTGLVSTKVAGTPDTLPLLIAPMGASAVLLFAVPASPLAQPWSIMGGNLVAAIIGVTAAHLIAAPLLAASVAISGVLAAMSLLRCVHPPGGAVALTAVLGGPHVLALGYEFALVPVGLNSLLLCLVAIAFNNSTGRSYPHHAHASVHPHPPVRQPVISAAELDEVLADYGENIDISRDDLEALFRELVGRTQRNRVGV</sequence>
<keyword evidence="1" id="KW-0812">Transmembrane</keyword>
<dbReference type="InterPro" id="IPR058581">
    <property type="entry name" value="TM_HPP"/>
</dbReference>
<gene>
    <name evidence="3" type="ORF">Aam_129_011</name>
</gene>
<evidence type="ECO:0000313" key="4">
    <source>
        <dbReference type="Proteomes" id="UP000032668"/>
    </source>
</evidence>
<evidence type="ECO:0000313" key="3">
    <source>
        <dbReference type="EMBL" id="GAN81971.1"/>
    </source>
</evidence>
<evidence type="ECO:0000256" key="1">
    <source>
        <dbReference type="SAM" id="Phobius"/>
    </source>
</evidence>
<dbReference type="Pfam" id="PF04982">
    <property type="entry name" value="TM_HPP"/>
    <property type="match status" value="1"/>
</dbReference>
<dbReference type="PANTHER" id="PTHR33741">
    <property type="entry name" value="TRANSMEMBRANE PROTEIN DDB_G0269096-RELATED"/>
    <property type="match status" value="1"/>
</dbReference>
<dbReference type="EMBL" id="BANC01000127">
    <property type="protein sequence ID" value="GAN81971.1"/>
    <property type="molecule type" value="Genomic_DNA"/>
</dbReference>
<keyword evidence="4" id="KW-1185">Reference proteome</keyword>
<dbReference type="AlphaFoldDB" id="A0A0D6PKM7"/>
<feature type="transmembrane region" description="Helical" evidence="1">
    <location>
        <begin position="58"/>
        <end position="79"/>
    </location>
</feature>
<evidence type="ECO:0000259" key="2">
    <source>
        <dbReference type="Pfam" id="PF04982"/>
    </source>
</evidence>
<protein>
    <submittedName>
        <fullName evidence="3">Signal transduction protein with CBS</fullName>
    </submittedName>
</protein>
<feature type="transmembrane region" description="Helical" evidence="1">
    <location>
        <begin position="91"/>
        <end position="115"/>
    </location>
</feature>
<feature type="domain" description="HPP transmembrane region" evidence="2">
    <location>
        <begin position="24"/>
        <end position="181"/>
    </location>
</feature>